<dbReference type="InterPro" id="IPR050230">
    <property type="entry name" value="CALM/Myosin/TropC-like"/>
</dbReference>
<dbReference type="CDD" id="cd00051">
    <property type="entry name" value="EFh"/>
    <property type="match status" value="2"/>
</dbReference>
<dbReference type="PANTHER" id="PTHR23048:SF0">
    <property type="entry name" value="CALMODULIN LIKE 3"/>
    <property type="match status" value="1"/>
</dbReference>
<feature type="domain" description="EF-hand" evidence="8">
    <location>
        <begin position="199"/>
        <end position="234"/>
    </location>
</feature>
<dbReference type="InterPro" id="IPR002048">
    <property type="entry name" value="EF_hand_dom"/>
</dbReference>
<keyword evidence="5" id="KW-0106">Calcium</keyword>
<accession>A0A9P1GLA2</accession>
<evidence type="ECO:0000313" key="10">
    <source>
        <dbReference type="EMBL" id="CAL4802279.1"/>
    </source>
</evidence>
<dbReference type="SUPFAM" id="SSF47473">
    <property type="entry name" value="EF-hand"/>
    <property type="match status" value="3"/>
</dbReference>
<evidence type="ECO:0000256" key="1">
    <source>
        <dbReference type="ARBA" id="ARBA00005253"/>
    </source>
</evidence>
<dbReference type="Gene3D" id="1.10.238.10">
    <property type="entry name" value="EF-hand"/>
    <property type="match status" value="4"/>
</dbReference>
<dbReference type="Pfam" id="PF13202">
    <property type="entry name" value="EF-hand_5"/>
    <property type="match status" value="1"/>
</dbReference>
<keyword evidence="6" id="KW-0007">Acetylation</keyword>
<dbReference type="InterPro" id="IPR011992">
    <property type="entry name" value="EF-hand-dom_pair"/>
</dbReference>
<evidence type="ECO:0000256" key="2">
    <source>
        <dbReference type="ARBA" id="ARBA00020786"/>
    </source>
</evidence>
<dbReference type="OrthoDB" id="419095at2759"/>
<feature type="compositionally biased region" description="Polar residues" evidence="7">
    <location>
        <begin position="67"/>
        <end position="78"/>
    </location>
</feature>
<evidence type="ECO:0000256" key="7">
    <source>
        <dbReference type="SAM" id="MobiDB-lite"/>
    </source>
</evidence>
<dbReference type="Pfam" id="PF13499">
    <property type="entry name" value="EF-hand_7"/>
    <property type="match status" value="2"/>
</dbReference>
<evidence type="ECO:0000313" key="9">
    <source>
        <dbReference type="EMBL" id="CAI4014967.1"/>
    </source>
</evidence>
<feature type="compositionally biased region" description="Polar residues" evidence="7">
    <location>
        <begin position="1"/>
        <end position="10"/>
    </location>
</feature>
<feature type="domain" description="EF-hand" evidence="8">
    <location>
        <begin position="235"/>
        <end position="270"/>
    </location>
</feature>
<dbReference type="GO" id="GO:0005509">
    <property type="term" value="F:calcium ion binding"/>
    <property type="evidence" value="ECO:0007669"/>
    <property type="project" value="InterPro"/>
</dbReference>
<evidence type="ECO:0000259" key="8">
    <source>
        <dbReference type="PROSITE" id="PS50222"/>
    </source>
</evidence>
<organism evidence="9">
    <name type="scientific">Cladocopium goreaui</name>
    <dbReference type="NCBI Taxonomy" id="2562237"/>
    <lineage>
        <taxon>Eukaryota</taxon>
        <taxon>Sar</taxon>
        <taxon>Alveolata</taxon>
        <taxon>Dinophyceae</taxon>
        <taxon>Suessiales</taxon>
        <taxon>Symbiodiniaceae</taxon>
        <taxon>Cladocopium</taxon>
    </lineage>
</organism>
<evidence type="ECO:0000256" key="4">
    <source>
        <dbReference type="ARBA" id="ARBA00022737"/>
    </source>
</evidence>
<evidence type="ECO:0000256" key="3">
    <source>
        <dbReference type="ARBA" id="ARBA00022723"/>
    </source>
</evidence>
<dbReference type="AlphaFoldDB" id="A0A9P1GLA2"/>
<dbReference type="EMBL" id="CAMXCT020006510">
    <property type="protein sequence ID" value="CAL1168342.1"/>
    <property type="molecule type" value="Genomic_DNA"/>
</dbReference>
<feature type="domain" description="EF-hand" evidence="8">
    <location>
        <begin position="373"/>
        <end position="408"/>
    </location>
</feature>
<reference evidence="10 11" key="2">
    <citation type="submission" date="2024-05" db="EMBL/GenBank/DDBJ databases">
        <authorList>
            <person name="Chen Y."/>
            <person name="Shah S."/>
            <person name="Dougan E. K."/>
            <person name="Thang M."/>
            <person name="Chan C."/>
        </authorList>
    </citation>
    <scope>NUCLEOTIDE SEQUENCE [LARGE SCALE GENOMIC DNA]</scope>
</reference>
<dbReference type="PROSITE" id="PS50222">
    <property type="entry name" value="EF_HAND_2"/>
    <property type="match status" value="6"/>
</dbReference>
<feature type="region of interest" description="Disordered" evidence="7">
    <location>
        <begin position="1"/>
        <end position="105"/>
    </location>
</feature>
<keyword evidence="4" id="KW-0677">Repeat</keyword>
<gene>
    <name evidence="9" type="ORF">C1SCF055_LOCUS39826</name>
</gene>
<reference evidence="9" key="1">
    <citation type="submission" date="2022-10" db="EMBL/GenBank/DDBJ databases">
        <authorList>
            <person name="Chen Y."/>
            <person name="Dougan E. K."/>
            <person name="Chan C."/>
            <person name="Rhodes N."/>
            <person name="Thang M."/>
        </authorList>
    </citation>
    <scope>NUCLEOTIDE SEQUENCE</scope>
</reference>
<evidence type="ECO:0000256" key="6">
    <source>
        <dbReference type="ARBA" id="ARBA00022990"/>
    </source>
</evidence>
<keyword evidence="3" id="KW-0479">Metal-binding</keyword>
<feature type="domain" description="EF-hand" evidence="8">
    <location>
        <begin position="457"/>
        <end position="492"/>
    </location>
</feature>
<dbReference type="EMBL" id="CAMXCT030006510">
    <property type="protein sequence ID" value="CAL4802279.1"/>
    <property type="molecule type" value="Genomic_DNA"/>
</dbReference>
<name>A0A9P1GLA2_9DINO</name>
<dbReference type="SMART" id="SM00054">
    <property type="entry name" value="EFh"/>
    <property type="match status" value="5"/>
</dbReference>
<dbReference type="EMBL" id="CAMXCT010006510">
    <property type="protein sequence ID" value="CAI4014967.1"/>
    <property type="molecule type" value="Genomic_DNA"/>
</dbReference>
<dbReference type="PANTHER" id="PTHR23048">
    <property type="entry name" value="MYOSIN LIGHT CHAIN 1, 3"/>
    <property type="match status" value="1"/>
</dbReference>
<proteinExistence type="inferred from homology"/>
<dbReference type="Proteomes" id="UP001152797">
    <property type="component" value="Unassembled WGS sequence"/>
</dbReference>
<dbReference type="PROSITE" id="PS00018">
    <property type="entry name" value="EF_HAND_1"/>
    <property type="match status" value="4"/>
</dbReference>
<comment type="similarity">
    <text evidence="1">Belongs to the centrin family.</text>
</comment>
<comment type="caution">
    <text evidence="9">The sequence shown here is derived from an EMBL/GenBank/DDBJ whole genome shotgun (WGS) entry which is preliminary data.</text>
</comment>
<dbReference type="FunFam" id="1.10.238.10:FF:000178">
    <property type="entry name" value="Calmodulin-2 A"/>
    <property type="match status" value="1"/>
</dbReference>
<keyword evidence="11" id="KW-1185">Reference proteome</keyword>
<evidence type="ECO:0000256" key="5">
    <source>
        <dbReference type="ARBA" id="ARBA00022837"/>
    </source>
</evidence>
<protein>
    <recommendedName>
        <fullName evidence="2">Calmodulin</fullName>
    </recommendedName>
</protein>
<evidence type="ECO:0000313" key="11">
    <source>
        <dbReference type="Proteomes" id="UP001152797"/>
    </source>
</evidence>
<sequence>MARAQSQQLPQRPPAEPRAQTSDGARERSPSPHTEWQGRILDELAVNSRRGGGLPVPHYKRELEPFSSHTFDASSTDCSDGKAPQEDSMALESKKSNAREAPSSLGTWLPDVSEVISRLRAGAEGFSSTEMERIQSAFQRFKDPDNPEIHKDELPKVLMHLGYTQISEDHVKELADSITKFPNLEKGEFIYFMEKHVEYEFDAFKEIFERFDEDGNGTLDADELCVFLSSLGFTPLRSIIRESLDLVDLDGNGVLDFEETVILMHVYRHSEGFTIDELQELTTVFMEQQSAAQTNAKSTDERLLPADRLYHLLLQFFGPRAADFSQDLQQELSSAGRRRSVMAAQGAAAQVASGPAALTFQEAVLWARRFREKMFMNYREVFNKYDDDNSNSIDMCEVRNVIKDLGFTIPQKTVDELVYEARVRGDIVNRTEDTNLDYDSFVHFMQILNENDGFNAEEITRIQKTFHKFDLDGSGDISSIELADMLRELGQCSRMEEVRSLLSAVDINGNGVLDMREFIRFMRLFREKQLARVKMVFTKQADPQMDPAVIPAAQVEEAVHAVLSEEAVEIALADGQSIAKEPLEFEDFVRITDELREYCVLTSKKFAGYSQMEVDGLRQVFDGFDLKKTGLLRQTEATELLKSLGIEVRSVEERLLLSDQIARACDAAREAGAQEVVDQHVNFWVFLQLFRSMRRKQDEENERRLMTVSEEAKFSSQEVSQFQEVFDHAFVSFVGDQVTSSDQKLIPRTGIYKLLRSMGLRVEGRDRQALDEEITNLNKDGLDFPNFLLLMRWMVDVDFGQISSRNL</sequence>
<feature type="domain" description="EF-hand" evidence="8">
    <location>
        <begin position="493"/>
        <end position="528"/>
    </location>
</feature>
<feature type="domain" description="EF-hand" evidence="8">
    <location>
        <begin position="612"/>
        <end position="647"/>
    </location>
</feature>
<dbReference type="InterPro" id="IPR018247">
    <property type="entry name" value="EF_Hand_1_Ca_BS"/>
</dbReference>
<dbReference type="GO" id="GO:0016460">
    <property type="term" value="C:myosin II complex"/>
    <property type="evidence" value="ECO:0007669"/>
    <property type="project" value="TreeGrafter"/>
</dbReference>